<dbReference type="Gene3D" id="2.40.100.10">
    <property type="entry name" value="Cyclophilin-like"/>
    <property type="match status" value="1"/>
</dbReference>
<proteinExistence type="predicted"/>
<dbReference type="PROSITE" id="PS50072">
    <property type="entry name" value="CSA_PPIASE_2"/>
    <property type="match status" value="1"/>
</dbReference>
<evidence type="ECO:0000313" key="7">
    <source>
        <dbReference type="Proteomes" id="UP000621455"/>
    </source>
</evidence>
<evidence type="ECO:0000256" key="2">
    <source>
        <dbReference type="ARBA" id="ARBA00023110"/>
    </source>
</evidence>
<dbReference type="EC" id="5.2.1.8" evidence="1"/>
<keyword evidence="4" id="KW-0732">Signal</keyword>
<accession>A0ABX0NB91</accession>
<dbReference type="GO" id="GO:0016853">
    <property type="term" value="F:isomerase activity"/>
    <property type="evidence" value="ECO:0007669"/>
    <property type="project" value="UniProtKB-KW"/>
</dbReference>
<dbReference type="SUPFAM" id="SSF50891">
    <property type="entry name" value="Cyclophilin-like"/>
    <property type="match status" value="1"/>
</dbReference>
<organism evidence="6 7">
    <name type="scientific">Massilia frigida</name>
    <dbReference type="NCBI Taxonomy" id="2609281"/>
    <lineage>
        <taxon>Bacteria</taxon>
        <taxon>Pseudomonadati</taxon>
        <taxon>Pseudomonadota</taxon>
        <taxon>Betaproteobacteria</taxon>
        <taxon>Burkholderiales</taxon>
        <taxon>Oxalobacteraceae</taxon>
        <taxon>Telluria group</taxon>
        <taxon>Massilia</taxon>
    </lineage>
</organism>
<evidence type="ECO:0000259" key="5">
    <source>
        <dbReference type="PROSITE" id="PS50072"/>
    </source>
</evidence>
<feature type="chain" id="PRO_5045145923" description="peptidylprolyl isomerase" evidence="4">
    <location>
        <begin position="28"/>
        <end position="310"/>
    </location>
</feature>
<keyword evidence="2" id="KW-0697">Rotamase</keyword>
<dbReference type="InterPro" id="IPR044665">
    <property type="entry name" value="E_coli_cyclophilin_A-like"/>
</dbReference>
<gene>
    <name evidence="6" type="ORF">F2P44_12620</name>
</gene>
<comment type="caution">
    <text evidence="6">The sequence shown here is derived from an EMBL/GenBank/DDBJ whole genome shotgun (WGS) entry which is preliminary data.</text>
</comment>
<evidence type="ECO:0000256" key="4">
    <source>
        <dbReference type="SAM" id="SignalP"/>
    </source>
</evidence>
<keyword evidence="3 6" id="KW-0413">Isomerase</keyword>
<dbReference type="EMBL" id="WHJG01000010">
    <property type="protein sequence ID" value="NHZ80114.1"/>
    <property type="molecule type" value="Genomic_DNA"/>
</dbReference>
<dbReference type="InterPro" id="IPR029000">
    <property type="entry name" value="Cyclophilin-like_dom_sf"/>
</dbReference>
<dbReference type="PANTHER" id="PTHR43246">
    <property type="entry name" value="PEPTIDYL-PROLYL CIS-TRANS ISOMERASE CYP38, CHLOROPLASTIC"/>
    <property type="match status" value="1"/>
</dbReference>
<dbReference type="Proteomes" id="UP000621455">
    <property type="component" value="Unassembled WGS sequence"/>
</dbReference>
<sequence>MDVLHGINKASLLAAMAAGSLVLPAQAARPARELATKPTVADVVKASTPADWRALDPENTLYMDIPGGRVVIELAPVFAPRHAANIKTLARENYFDGLAIIRSQDNWVVQWGDPDEKNPRPMKTAKATLPAEFTVAMKNDVHFTRLPDRDGYAPRVGHSNGFPSARDPKSGQAWLTHCYGMVGVGRDNGADSGGGSSLYVVIGHAPRHLDRNITVVGRVISGMPLLSTLPRGAAPMGFYDKPEQHVPIASFKVAADVPESERSKFEVMRTDSAAYKAALEAQRNRGGPWTKVAAGHLDLCNAPIPVREQQ</sequence>
<feature type="domain" description="PPIase cyclophilin-type" evidence="5">
    <location>
        <begin position="66"/>
        <end position="253"/>
    </location>
</feature>
<reference evidence="6 7" key="1">
    <citation type="submission" date="2019-10" db="EMBL/GenBank/DDBJ databases">
        <title>Taxonomy of Antarctic Massilia spp.: description of Massilia rubra sp. nov., Massilia aquatica sp. nov., Massilia mucilaginosa sp. nov., Massilia frigida sp. nov. isolated from streams, lakes and regoliths.</title>
        <authorList>
            <person name="Holochova P."/>
            <person name="Sedlacek I."/>
            <person name="Kralova S."/>
            <person name="Maslanova I."/>
            <person name="Busse H.-J."/>
            <person name="Stankova E."/>
            <person name="Vrbovska V."/>
            <person name="Kovarovic V."/>
            <person name="Bartak M."/>
            <person name="Svec P."/>
            <person name="Pantucek R."/>
        </authorList>
    </citation>
    <scope>NUCLEOTIDE SEQUENCE [LARGE SCALE GENOMIC DNA]</scope>
    <source>
        <strain evidence="6 7">CCM 8695</strain>
    </source>
</reference>
<evidence type="ECO:0000313" key="6">
    <source>
        <dbReference type="EMBL" id="NHZ80114.1"/>
    </source>
</evidence>
<dbReference type="InterPro" id="IPR002130">
    <property type="entry name" value="Cyclophilin-type_PPIase_dom"/>
</dbReference>
<dbReference type="RefSeq" id="WP_167087056.1">
    <property type="nucleotide sequence ID" value="NZ_WHJG01000010.1"/>
</dbReference>
<evidence type="ECO:0000256" key="3">
    <source>
        <dbReference type="ARBA" id="ARBA00023235"/>
    </source>
</evidence>
<name>A0ABX0NB91_9BURK</name>
<protein>
    <recommendedName>
        <fullName evidence="1">peptidylprolyl isomerase</fullName>
        <ecNumber evidence="1">5.2.1.8</ecNumber>
    </recommendedName>
</protein>
<evidence type="ECO:0000256" key="1">
    <source>
        <dbReference type="ARBA" id="ARBA00013194"/>
    </source>
</evidence>
<dbReference type="Pfam" id="PF00160">
    <property type="entry name" value="Pro_isomerase"/>
    <property type="match status" value="1"/>
</dbReference>
<keyword evidence="7" id="KW-1185">Reference proteome</keyword>
<feature type="signal peptide" evidence="4">
    <location>
        <begin position="1"/>
        <end position="27"/>
    </location>
</feature>